<gene>
    <name evidence="2" type="ORF">K3166_06470</name>
</gene>
<accession>A0ABX8ZKT7</accession>
<dbReference type="EMBL" id="CP081297">
    <property type="protein sequence ID" value="QZD88303.1"/>
    <property type="molecule type" value="Genomic_DNA"/>
</dbReference>
<feature type="region of interest" description="Disordered" evidence="1">
    <location>
        <begin position="41"/>
        <end position="63"/>
    </location>
</feature>
<evidence type="ECO:0000313" key="2">
    <source>
        <dbReference type="EMBL" id="QZD88303.1"/>
    </source>
</evidence>
<organism evidence="2 3">
    <name type="scientific">Qipengyuania psychrotolerans</name>
    <dbReference type="NCBI Taxonomy" id="2867238"/>
    <lineage>
        <taxon>Bacteria</taxon>
        <taxon>Pseudomonadati</taxon>
        <taxon>Pseudomonadota</taxon>
        <taxon>Alphaproteobacteria</taxon>
        <taxon>Sphingomonadales</taxon>
        <taxon>Erythrobacteraceae</taxon>
        <taxon>Qipengyuania</taxon>
    </lineage>
</organism>
<dbReference type="Proteomes" id="UP000824280">
    <property type="component" value="Chromosome"/>
</dbReference>
<dbReference type="RefSeq" id="WP_221423834.1">
    <property type="nucleotide sequence ID" value="NZ_CP081297.1"/>
</dbReference>
<proteinExistence type="predicted"/>
<reference evidence="2 3" key="1">
    <citation type="submission" date="2021-08" db="EMBL/GenBank/DDBJ databases">
        <title>Comparative Genomics Analysis of the Genus Qipengyuania Reveals Extensive Genetic Diversity and Metabolic Versatility, Including the Description of Fifteen Novel Species.</title>
        <authorList>
            <person name="Liu Y."/>
        </authorList>
    </citation>
    <scope>NUCLEOTIDE SEQUENCE [LARGE SCALE GENOMIC DNA]</scope>
    <source>
        <strain evidence="2 3">1XM2-8</strain>
    </source>
</reference>
<keyword evidence="3" id="KW-1185">Reference proteome</keyword>
<evidence type="ECO:0000313" key="3">
    <source>
        <dbReference type="Proteomes" id="UP000824280"/>
    </source>
</evidence>
<sequence length="63" mass="6836">MRDANSLTTLQRGPATPEDGYLIAAVDKRVDGCSVMQMHGDVSDLRPLPEPAEETLLRPAEAE</sequence>
<evidence type="ECO:0000256" key="1">
    <source>
        <dbReference type="SAM" id="MobiDB-lite"/>
    </source>
</evidence>
<name>A0ABX8ZKT7_9SPHN</name>
<protein>
    <submittedName>
        <fullName evidence="2">Uncharacterized protein</fullName>
    </submittedName>
</protein>